<comment type="caution">
    <text evidence="1">The sequence shown here is derived from an EMBL/GenBank/DDBJ whole genome shotgun (WGS) entry which is preliminary data.</text>
</comment>
<gene>
    <name evidence="1" type="ORF">Patl1_22189</name>
</gene>
<sequence>MLPNNFGKKEEYAGAAIWGSSPSIDPIGNHVYIATGNLYSAPLRLEMKKGSTQTLPAANTKPYTLRPSKSTTIAGGWVAMDAKNGSVLWSTTNLSNAMTPGPVTAANGVLFGGSC</sequence>
<organism evidence="1 2">
    <name type="scientific">Pistacia atlantica</name>
    <dbReference type="NCBI Taxonomy" id="434234"/>
    <lineage>
        <taxon>Eukaryota</taxon>
        <taxon>Viridiplantae</taxon>
        <taxon>Streptophyta</taxon>
        <taxon>Embryophyta</taxon>
        <taxon>Tracheophyta</taxon>
        <taxon>Spermatophyta</taxon>
        <taxon>Magnoliopsida</taxon>
        <taxon>eudicotyledons</taxon>
        <taxon>Gunneridae</taxon>
        <taxon>Pentapetalae</taxon>
        <taxon>rosids</taxon>
        <taxon>malvids</taxon>
        <taxon>Sapindales</taxon>
        <taxon>Anacardiaceae</taxon>
        <taxon>Pistacia</taxon>
    </lineage>
</organism>
<keyword evidence="2" id="KW-1185">Reference proteome</keyword>
<dbReference type="Proteomes" id="UP001164250">
    <property type="component" value="Chromosome 4"/>
</dbReference>
<reference evidence="2" key="1">
    <citation type="journal article" date="2023" name="G3 (Bethesda)">
        <title>Genome assembly and association tests identify interacting loci associated with vigor, precocity, and sex in interspecific pistachio rootstocks.</title>
        <authorList>
            <person name="Palmer W."/>
            <person name="Jacygrad E."/>
            <person name="Sagayaradj S."/>
            <person name="Cavanaugh K."/>
            <person name="Han R."/>
            <person name="Bertier L."/>
            <person name="Beede B."/>
            <person name="Kafkas S."/>
            <person name="Golino D."/>
            <person name="Preece J."/>
            <person name="Michelmore R."/>
        </authorList>
    </citation>
    <scope>NUCLEOTIDE SEQUENCE [LARGE SCALE GENOMIC DNA]</scope>
</reference>
<evidence type="ECO:0000313" key="1">
    <source>
        <dbReference type="EMBL" id="KAJ0099153.1"/>
    </source>
</evidence>
<proteinExistence type="predicted"/>
<name>A0ACC1BJP5_9ROSI</name>
<protein>
    <submittedName>
        <fullName evidence="1">Uncharacterized protein</fullName>
    </submittedName>
</protein>
<accession>A0ACC1BJP5</accession>
<evidence type="ECO:0000313" key="2">
    <source>
        <dbReference type="Proteomes" id="UP001164250"/>
    </source>
</evidence>
<dbReference type="EMBL" id="CM047900">
    <property type="protein sequence ID" value="KAJ0099153.1"/>
    <property type="molecule type" value="Genomic_DNA"/>
</dbReference>